<dbReference type="EMBL" id="JXDG01000022">
    <property type="protein sequence ID" value="KIH84071.1"/>
    <property type="molecule type" value="Genomic_DNA"/>
</dbReference>
<dbReference type="AlphaFoldDB" id="A0A0C2I4D7"/>
<dbReference type="Proteomes" id="UP000031535">
    <property type="component" value="Unassembled WGS sequence"/>
</dbReference>
<accession>A0A0C2I4D7</accession>
<name>A0A0C2I4D7_9PSED</name>
<sequence>MDHQNDFYPDASPLLTEFGLLRDYWDIRDRLDPEEYQ</sequence>
<gene>
    <name evidence="1" type="ORF">UCMB321_2071</name>
</gene>
<reference evidence="1 2" key="1">
    <citation type="submission" date="2015-01" db="EMBL/GenBank/DDBJ databases">
        <title>Complete genome of Pseudomonas batumici UCM B-321 producer of the batumin antibiotic with strong antistaphilococcal and potential anticancer activity.</title>
        <authorList>
            <person name="Klochko V.V."/>
            <person name="Zelena L.B."/>
            <person name="Elena K.A."/>
            <person name="Reva O.N."/>
        </authorList>
    </citation>
    <scope>NUCLEOTIDE SEQUENCE [LARGE SCALE GENOMIC DNA]</scope>
    <source>
        <strain evidence="1 2">UCM B-321</strain>
    </source>
</reference>
<evidence type="ECO:0000313" key="2">
    <source>
        <dbReference type="Proteomes" id="UP000031535"/>
    </source>
</evidence>
<comment type="caution">
    <text evidence="1">The sequence shown here is derived from an EMBL/GenBank/DDBJ whole genome shotgun (WGS) entry which is preliminary data.</text>
</comment>
<organism evidence="1 2">
    <name type="scientific">Pseudomonas batumici</name>
    <dbReference type="NCBI Taxonomy" id="226910"/>
    <lineage>
        <taxon>Bacteria</taxon>
        <taxon>Pseudomonadati</taxon>
        <taxon>Pseudomonadota</taxon>
        <taxon>Gammaproteobacteria</taxon>
        <taxon>Pseudomonadales</taxon>
        <taxon>Pseudomonadaceae</taxon>
        <taxon>Pseudomonas</taxon>
    </lineage>
</organism>
<protein>
    <submittedName>
        <fullName evidence="1">Uncharacterized protein</fullName>
    </submittedName>
</protein>
<keyword evidence="2" id="KW-1185">Reference proteome</keyword>
<proteinExistence type="predicted"/>
<evidence type="ECO:0000313" key="1">
    <source>
        <dbReference type="EMBL" id="KIH84071.1"/>
    </source>
</evidence>